<organism evidence="2 3">
    <name type="scientific">Fusarium piperis</name>
    <dbReference type="NCBI Taxonomy" id="1435070"/>
    <lineage>
        <taxon>Eukaryota</taxon>
        <taxon>Fungi</taxon>
        <taxon>Dikarya</taxon>
        <taxon>Ascomycota</taxon>
        <taxon>Pezizomycotina</taxon>
        <taxon>Sordariomycetes</taxon>
        <taxon>Hypocreomycetidae</taxon>
        <taxon>Hypocreales</taxon>
        <taxon>Nectriaceae</taxon>
        <taxon>Fusarium</taxon>
        <taxon>Fusarium solani species complex</taxon>
    </lineage>
</organism>
<proteinExistence type="predicted"/>
<accession>A0A9W9BJU7</accession>
<dbReference type="AlphaFoldDB" id="A0A9W9BJU7"/>
<dbReference type="Proteomes" id="UP001140502">
    <property type="component" value="Unassembled WGS sequence"/>
</dbReference>
<evidence type="ECO:0000313" key="3">
    <source>
        <dbReference type="Proteomes" id="UP001140502"/>
    </source>
</evidence>
<feature type="region of interest" description="Disordered" evidence="1">
    <location>
        <begin position="283"/>
        <end position="308"/>
    </location>
</feature>
<keyword evidence="3" id="KW-1185">Reference proteome</keyword>
<dbReference type="OrthoDB" id="5069498at2759"/>
<protein>
    <submittedName>
        <fullName evidence="2">Uncharacterized protein</fullName>
    </submittedName>
</protein>
<gene>
    <name evidence="2" type="ORF">N0V84_008463</name>
</gene>
<reference evidence="2" key="1">
    <citation type="submission" date="2022-10" db="EMBL/GenBank/DDBJ databases">
        <title>Tapping the CABI collections for fungal endophytes: first genome assemblies for Collariella, Neodidymelliopsis, Ascochyta clinopodiicola, Didymella pomorum, Didymosphaeria variabile, Neocosmospora piperis and Neocucurbitaria cava.</title>
        <authorList>
            <person name="Hill R."/>
        </authorList>
    </citation>
    <scope>NUCLEOTIDE SEQUENCE</scope>
    <source>
        <strain evidence="2">IMI 366586</strain>
    </source>
</reference>
<dbReference type="EMBL" id="JAPEUR010000208">
    <property type="protein sequence ID" value="KAJ4315248.1"/>
    <property type="molecule type" value="Genomic_DNA"/>
</dbReference>
<feature type="region of interest" description="Disordered" evidence="1">
    <location>
        <begin position="195"/>
        <end position="240"/>
    </location>
</feature>
<name>A0A9W9BJU7_9HYPO</name>
<evidence type="ECO:0000256" key="1">
    <source>
        <dbReference type="SAM" id="MobiDB-lite"/>
    </source>
</evidence>
<evidence type="ECO:0000313" key="2">
    <source>
        <dbReference type="EMBL" id="KAJ4315248.1"/>
    </source>
</evidence>
<comment type="caution">
    <text evidence="2">The sequence shown here is derived from an EMBL/GenBank/DDBJ whole genome shotgun (WGS) entry which is preliminary data.</text>
</comment>
<sequence>MAALTFPPLHNLSQNPEDQESLGRIKAVWDEYSSGWDQETKLTILSRLHDVRATPSNRLKPYGHRLRKVDFDFGIWVMLRCIYPTLRMQSLRAKLVEKYPWIDVDSFAGPGHRGAADDMGDTHGMTTAGGRTKPDLGQHWQGFQVQIQDYGAPSSDNKERMIKSESHVAPDVNPQPPTSGILQSDTFANFLKRKAEDPVSGTPSKKPATRAASPVGFDSRSSFLDDEPDRQVPNAEPEVAPPRECCKLYNERCNAEFIEALEQRLERVQVDLKALVQRYHSDMKRVVNPPKAQQQQQQRRSGDDDLNRDELLEHLDTRVTRLEEFLPLL</sequence>